<comment type="caution">
    <text evidence="1">The sequence shown here is derived from an EMBL/GenBank/DDBJ whole genome shotgun (WGS) entry which is preliminary data.</text>
</comment>
<dbReference type="EMBL" id="WNWS01000627">
    <property type="protein sequence ID" value="KAE9965071.1"/>
    <property type="molecule type" value="Genomic_DNA"/>
</dbReference>
<dbReference type="AlphaFoldDB" id="A0A8H3U713"/>
<accession>A0A8H3U713</accession>
<evidence type="ECO:0000313" key="2">
    <source>
        <dbReference type="Proteomes" id="UP000447873"/>
    </source>
</evidence>
<gene>
    <name evidence="1" type="ORF">EG328_009988</name>
</gene>
<reference evidence="1 2" key="1">
    <citation type="submission" date="2018-12" db="EMBL/GenBank/DDBJ databases">
        <title>Venturia inaequalis Genome Resource.</title>
        <authorList>
            <person name="Lichtner F.J."/>
        </authorList>
    </citation>
    <scope>NUCLEOTIDE SEQUENCE [LARGE SCALE GENOMIC DNA]</scope>
    <source>
        <strain evidence="1 2">120213</strain>
    </source>
</reference>
<dbReference type="Proteomes" id="UP000447873">
    <property type="component" value="Unassembled WGS sequence"/>
</dbReference>
<feature type="non-terminal residue" evidence="1">
    <location>
        <position position="91"/>
    </location>
</feature>
<evidence type="ECO:0000313" key="1">
    <source>
        <dbReference type="EMBL" id="KAE9965071.1"/>
    </source>
</evidence>
<organism evidence="1 2">
    <name type="scientific">Venturia inaequalis</name>
    <name type="common">Apple scab fungus</name>
    <dbReference type="NCBI Taxonomy" id="5025"/>
    <lineage>
        <taxon>Eukaryota</taxon>
        <taxon>Fungi</taxon>
        <taxon>Dikarya</taxon>
        <taxon>Ascomycota</taxon>
        <taxon>Pezizomycotina</taxon>
        <taxon>Dothideomycetes</taxon>
        <taxon>Pleosporomycetidae</taxon>
        <taxon>Venturiales</taxon>
        <taxon>Venturiaceae</taxon>
        <taxon>Venturia</taxon>
    </lineage>
</organism>
<name>A0A8H3U713_VENIN</name>
<sequence length="91" mass="10613">MYRPFVDSWVKKFFAAELAITEDPDEPRYLHLDSRSRLWITWVFGYQNEFVKLVDKLQRVAATNDAGACLSSFYSPRGLRMPLDTNIPNLL</sequence>
<protein>
    <submittedName>
        <fullName evidence="1">Uncharacterized protein</fullName>
    </submittedName>
</protein>
<proteinExistence type="predicted"/>